<feature type="domain" description="Glyoxalase/fosfomycin resistance/dioxygenase" evidence="1">
    <location>
        <begin position="5"/>
        <end position="35"/>
    </location>
</feature>
<keyword evidence="3" id="KW-1185">Reference proteome</keyword>
<evidence type="ECO:0000313" key="3">
    <source>
        <dbReference type="Proteomes" id="UP000199233"/>
    </source>
</evidence>
<dbReference type="STRING" id="489703.SAMN04488038_106163"/>
<name>A0A1H9FZK1_9GAMM</name>
<protein>
    <submittedName>
        <fullName evidence="2">Glyoxalase/Bleomycin resistance protein/Dioxygenase superfamily protein</fullName>
    </submittedName>
</protein>
<evidence type="ECO:0000313" key="2">
    <source>
        <dbReference type="EMBL" id="SEQ43352.1"/>
    </source>
</evidence>
<dbReference type="InterPro" id="IPR004360">
    <property type="entry name" value="Glyas_Fos-R_dOase_dom"/>
</dbReference>
<dbReference type="SUPFAM" id="SSF54593">
    <property type="entry name" value="Glyoxalase/Bleomycin resistance protein/Dihydroxybiphenyl dioxygenase"/>
    <property type="match status" value="1"/>
</dbReference>
<gene>
    <name evidence="2" type="ORF">SAMN04488038_106163</name>
</gene>
<dbReference type="Pfam" id="PF00903">
    <property type="entry name" value="Glyoxalase"/>
    <property type="match status" value="1"/>
</dbReference>
<dbReference type="GO" id="GO:0051213">
    <property type="term" value="F:dioxygenase activity"/>
    <property type="evidence" value="ECO:0007669"/>
    <property type="project" value="UniProtKB-KW"/>
</dbReference>
<keyword evidence="2" id="KW-0223">Dioxygenase</keyword>
<keyword evidence="2" id="KW-0560">Oxidoreductase</keyword>
<organism evidence="2 3">
    <name type="scientific">Solimonas aquatica</name>
    <dbReference type="NCBI Taxonomy" id="489703"/>
    <lineage>
        <taxon>Bacteria</taxon>
        <taxon>Pseudomonadati</taxon>
        <taxon>Pseudomonadota</taxon>
        <taxon>Gammaproteobacteria</taxon>
        <taxon>Nevskiales</taxon>
        <taxon>Nevskiaceae</taxon>
        <taxon>Solimonas</taxon>
    </lineage>
</organism>
<reference evidence="2 3" key="1">
    <citation type="submission" date="2016-10" db="EMBL/GenBank/DDBJ databases">
        <authorList>
            <person name="de Groot N.N."/>
        </authorList>
    </citation>
    <scope>NUCLEOTIDE SEQUENCE [LARGE SCALE GENOMIC DNA]</scope>
    <source>
        <strain evidence="2 3">DSM 25927</strain>
    </source>
</reference>
<dbReference type="Proteomes" id="UP000199233">
    <property type="component" value="Unassembled WGS sequence"/>
</dbReference>
<sequence>MIRVLHHVSLSTTDMDRFVRFYRDLLGLRLDRISPPQHIAPGRCTSCYFYDPDGNLLELQQIHAGSPIRPALGLAGGN</sequence>
<dbReference type="RefSeq" id="WP_093284985.1">
    <property type="nucleotide sequence ID" value="NZ_FOFS01000006.1"/>
</dbReference>
<evidence type="ECO:0000259" key="1">
    <source>
        <dbReference type="Pfam" id="PF00903"/>
    </source>
</evidence>
<dbReference type="Gene3D" id="3.10.180.10">
    <property type="entry name" value="2,3-Dihydroxybiphenyl 1,2-Dioxygenase, domain 1"/>
    <property type="match status" value="2"/>
</dbReference>
<dbReference type="EMBL" id="FOFS01000006">
    <property type="protein sequence ID" value="SEQ43352.1"/>
    <property type="molecule type" value="Genomic_DNA"/>
</dbReference>
<accession>A0A1H9FZK1</accession>
<dbReference type="OrthoDB" id="4265398at2"/>
<dbReference type="InterPro" id="IPR029068">
    <property type="entry name" value="Glyas_Bleomycin-R_OHBP_Dase"/>
</dbReference>
<proteinExistence type="predicted"/>
<dbReference type="AlphaFoldDB" id="A0A1H9FZK1"/>